<organism evidence="3 4">
    <name type="scientific">Bos indicus x Bos taurus</name>
    <name type="common">Hybrid cattle</name>
    <dbReference type="NCBI Taxonomy" id="30522"/>
    <lineage>
        <taxon>Eukaryota</taxon>
        <taxon>Metazoa</taxon>
        <taxon>Chordata</taxon>
        <taxon>Craniata</taxon>
        <taxon>Vertebrata</taxon>
        <taxon>Euteleostomi</taxon>
        <taxon>Mammalia</taxon>
        <taxon>Eutheria</taxon>
        <taxon>Laurasiatheria</taxon>
        <taxon>Artiodactyla</taxon>
        <taxon>Ruminantia</taxon>
        <taxon>Pecora</taxon>
        <taxon>Bovidae</taxon>
        <taxon>Bovinae</taxon>
        <taxon>Bos</taxon>
    </lineage>
</organism>
<feature type="region of interest" description="Disordered" evidence="1">
    <location>
        <begin position="40"/>
        <end position="73"/>
    </location>
</feature>
<dbReference type="STRING" id="30522.A0A4W2E766"/>
<protein>
    <submittedName>
        <fullName evidence="3">Uncharacterized protein</fullName>
    </submittedName>
</protein>
<evidence type="ECO:0000256" key="1">
    <source>
        <dbReference type="SAM" id="MobiDB-lite"/>
    </source>
</evidence>
<evidence type="ECO:0000256" key="2">
    <source>
        <dbReference type="SAM" id="SignalP"/>
    </source>
</evidence>
<dbReference type="AlphaFoldDB" id="A0A4W2E766"/>
<sequence length="73" mass="7919">MPALGTVCSLLLLSALWVDLARVGSSSLSLKHQKVQVRHLPTNQPPLCPPRSTQLDSRTLPRSHAALRGTSPR</sequence>
<reference evidence="3" key="3">
    <citation type="submission" date="2025-09" db="UniProtKB">
        <authorList>
            <consortium name="Ensembl"/>
        </authorList>
    </citation>
    <scope>IDENTIFICATION</scope>
</reference>
<dbReference type="Proteomes" id="UP000314981">
    <property type="component" value="Chromosome 22"/>
</dbReference>
<dbReference type="Ensembl" id="ENSBIXT00000013066.1">
    <property type="protein sequence ID" value="ENSBIXP00000027534.1"/>
    <property type="gene ID" value="ENSBIXG00000008396.1"/>
</dbReference>
<proteinExistence type="predicted"/>
<evidence type="ECO:0000313" key="3">
    <source>
        <dbReference type="Ensembl" id="ENSBIXP00000027534.1"/>
    </source>
</evidence>
<feature type="signal peptide" evidence="2">
    <location>
        <begin position="1"/>
        <end position="21"/>
    </location>
</feature>
<name>A0A4W2E766_BOBOX</name>
<keyword evidence="4" id="KW-1185">Reference proteome</keyword>
<accession>A0A4W2E766</accession>
<reference evidence="3 4" key="1">
    <citation type="submission" date="2018-11" db="EMBL/GenBank/DDBJ databases">
        <title>Haplotype-resolved cattle genomes.</title>
        <authorList>
            <person name="Low W.Y."/>
            <person name="Tearle R."/>
            <person name="Bickhart D.M."/>
            <person name="Rosen B.D."/>
            <person name="Koren S."/>
            <person name="Rhie A."/>
            <person name="Hiendleder S."/>
            <person name="Phillippy A.M."/>
            <person name="Smith T.P.L."/>
            <person name="Williams J.L."/>
        </authorList>
    </citation>
    <scope>NUCLEOTIDE SEQUENCE [LARGE SCALE GENOMIC DNA]</scope>
</reference>
<feature type="chain" id="PRO_5021386124" evidence="2">
    <location>
        <begin position="22"/>
        <end position="73"/>
    </location>
</feature>
<reference evidence="3" key="2">
    <citation type="submission" date="2025-08" db="UniProtKB">
        <authorList>
            <consortium name="Ensembl"/>
        </authorList>
    </citation>
    <scope>IDENTIFICATION</scope>
</reference>
<evidence type="ECO:0000313" key="4">
    <source>
        <dbReference type="Proteomes" id="UP000314981"/>
    </source>
</evidence>
<keyword evidence="2" id="KW-0732">Signal</keyword>